<sequence>MKNSLIYLQKVENYIIVVSFAFMVFCSFAQVVNRNFFQLPIAWFDEAAIYCMIYMTLLGTEIGLRDGSQIAVTALVNKFKGVSKLFIQIISKIIVTIFSSAILFYSINMVKIQAVSGQTTAALHLPMSVPYMALVISFGIITVVQFILTIKMIRDLVKGNIPMEDGGVEK</sequence>
<feature type="transmembrane region" description="Helical" evidence="9">
    <location>
        <begin position="85"/>
        <end position="107"/>
    </location>
</feature>
<gene>
    <name evidence="11" type="ORF">DWY77_03515</name>
</gene>
<dbReference type="RefSeq" id="WP_118035695.1">
    <property type="nucleotide sequence ID" value="NZ_QRTP01000005.1"/>
</dbReference>
<evidence type="ECO:0000256" key="2">
    <source>
        <dbReference type="ARBA" id="ARBA00022448"/>
    </source>
</evidence>
<evidence type="ECO:0000313" key="11">
    <source>
        <dbReference type="EMBL" id="RGQ85169.1"/>
    </source>
</evidence>
<protein>
    <submittedName>
        <fullName evidence="11">TRAP transporter small permease</fullName>
    </submittedName>
</protein>
<evidence type="ECO:0000256" key="3">
    <source>
        <dbReference type="ARBA" id="ARBA00022475"/>
    </source>
</evidence>
<name>A0A412CGE7_9FIRM</name>
<evidence type="ECO:0000256" key="1">
    <source>
        <dbReference type="ARBA" id="ARBA00004429"/>
    </source>
</evidence>
<evidence type="ECO:0000256" key="6">
    <source>
        <dbReference type="ARBA" id="ARBA00022989"/>
    </source>
</evidence>
<keyword evidence="3" id="KW-1003">Cell membrane</keyword>
<keyword evidence="2" id="KW-0813">Transport</keyword>
<feature type="domain" description="Tripartite ATP-independent periplasmic transporters DctQ component" evidence="10">
    <location>
        <begin position="23"/>
        <end position="150"/>
    </location>
</feature>
<accession>A0A412CGE7</accession>
<reference evidence="11 12" key="1">
    <citation type="submission" date="2018-08" db="EMBL/GenBank/DDBJ databases">
        <title>A genome reference for cultivated species of the human gut microbiota.</title>
        <authorList>
            <person name="Zou Y."/>
            <person name="Xue W."/>
            <person name="Luo G."/>
        </authorList>
    </citation>
    <scope>NUCLEOTIDE SEQUENCE [LARGE SCALE GENOMIC DNA]</scope>
    <source>
        <strain evidence="11 12">AF27-12</strain>
    </source>
</reference>
<keyword evidence="4" id="KW-0997">Cell inner membrane</keyword>
<comment type="subcellular location">
    <subcellularLocation>
        <location evidence="1">Cell inner membrane</location>
        <topology evidence="1">Multi-pass membrane protein</topology>
    </subcellularLocation>
</comment>
<keyword evidence="7 9" id="KW-0472">Membrane</keyword>
<dbReference type="GO" id="GO:0015740">
    <property type="term" value="P:C4-dicarboxylate transport"/>
    <property type="evidence" value="ECO:0007669"/>
    <property type="project" value="TreeGrafter"/>
</dbReference>
<dbReference type="Proteomes" id="UP000286147">
    <property type="component" value="Unassembled WGS sequence"/>
</dbReference>
<comment type="caution">
    <text evidence="11">The sequence shown here is derived from an EMBL/GenBank/DDBJ whole genome shotgun (WGS) entry which is preliminary data.</text>
</comment>
<dbReference type="GO" id="GO:0022857">
    <property type="term" value="F:transmembrane transporter activity"/>
    <property type="evidence" value="ECO:0007669"/>
    <property type="project" value="TreeGrafter"/>
</dbReference>
<evidence type="ECO:0000256" key="9">
    <source>
        <dbReference type="SAM" id="Phobius"/>
    </source>
</evidence>
<feature type="transmembrane region" description="Helical" evidence="9">
    <location>
        <begin position="127"/>
        <end position="148"/>
    </location>
</feature>
<dbReference type="AlphaFoldDB" id="A0A412CGE7"/>
<dbReference type="PANTHER" id="PTHR35011">
    <property type="entry name" value="2,3-DIKETO-L-GULONATE TRAP TRANSPORTER SMALL PERMEASE PROTEIN YIAM"/>
    <property type="match status" value="1"/>
</dbReference>
<dbReference type="InterPro" id="IPR007387">
    <property type="entry name" value="TRAP_DctQ"/>
</dbReference>
<dbReference type="Pfam" id="PF04290">
    <property type="entry name" value="DctQ"/>
    <property type="match status" value="1"/>
</dbReference>
<organism evidence="11 12">
    <name type="scientific">Megamonas rupellensis</name>
    <dbReference type="NCBI Taxonomy" id="491921"/>
    <lineage>
        <taxon>Bacteria</taxon>
        <taxon>Bacillati</taxon>
        <taxon>Bacillota</taxon>
        <taxon>Negativicutes</taxon>
        <taxon>Selenomonadales</taxon>
        <taxon>Selenomonadaceae</taxon>
        <taxon>Megamonas</taxon>
    </lineage>
</organism>
<evidence type="ECO:0000313" key="12">
    <source>
        <dbReference type="Proteomes" id="UP000286147"/>
    </source>
</evidence>
<keyword evidence="6 9" id="KW-1133">Transmembrane helix</keyword>
<dbReference type="EMBL" id="QRTP01000005">
    <property type="protein sequence ID" value="RGQ85169.1"/>
    <property type="molecule type" value="Genomic_DNA"/>
</dbReference>
<evidence type="ECO:0000256" key="4">
    <source>
        <dbReference type="ARBA" id="ARBA00022519"/>
    </source>
</evidence>
<dbReference type="GO" id="GO:0005886">
    <property type="term" value="C:plasma membrane"/>
    <property type="evidence" value="ECO:0007669"/>
    <property type="project" value="UniProtKB-SubCell"/>
</dbReference>
<evidence type="ECO:0000256" key="8">
    <source>
        <dbReference type="ARBA" id="ARBA00038436"/>
    </source>
</evidence>
<evidence type="ECO:0000256" key="7">
    <source>
        <dbReference type="ARBA" id="ARBA00023136"/>
    </source>
</evidence>
<keyword evidence="5 9" id="KW-0812">Transmembrane</keyword>
<comment type="similarity">
    <text evidence="8">Belongs to the TRAP transporter small permease family.</text>
</comment>
<evidence type="ECO:0000256" key="5">
    <source>
        <dbReference type="ARBA" id="ARBA00022692"/>
    </source>
</evidence>
<evidence type="ECO:0000259" key="10">
    <source>
        <dbReference type="Pfam" id="PF04290"/>
    </source>
</evidence>
<proteinExistence type="inferred from homology"/>
<dbReference type="InterPro" id="IPR055348">
    <property type="entry name" value="DctQ"/>
</dbReference>
<dbReference type="PANTHER" id="PTHR35011:SF2">
    <property type="entry name" value="2,3-DIKETO-L-GULONATE TRAP TRANSPORTER SMALL PERMEASE PROTEIN YIAM"/>
    <property type="match status" value="1"/>
</dbReference>
<feature type="transmembrane region" description="Helical" evidence="9">
    <location>
        <begin position="47"/>
        <end position="64"/>
    </location>
</feature>
<feature type="transmembrane region" description="Helical" evidence="9">
    <location>
        <begin position="12"/>
        <end position="32"/>
    </location>
</feature>